<evidence type="ECO:0000313" key="1">
    <source>
        <dbReference type="EMBL" id="OIP83703.1"/>
    </source>
</evidence>
<protein>
    <recommendedName>
        <fullName evidence="3">Cmk3</fullName>
    </recommendedName>
</protein>
<dbReference type="Gene3D" id="3.40.50.300">
    <property type="entry name" value="P-loop containing nucleotide triphosphate hydrolases"/>
    <property type="match status" value="1"/>
</dbReference>
<organism evidence="1 2">
    <name type="scientific">Candidatus Roizmanbacteria bacterium CG2_30_33_16</name>
    <dbReference type="NCBI Taxonomy" id="1805340"/>
    <lineage>
        <taxon>Bacteria</taxon>
        <taxon>Candidatus Roizmaniibacteriota</taxon>
    </lineage>
</organism>
<dbReference type="InterPro" id="IPR027417">
    <property type="entry name" value="P-loop_NTPase"/>
</dbReference>
<dbReference type="SUPFAM" id="SSF52540">
    <property type="entry name" value="P-loop containing nucleoside triphosphate hydrolases"/>
    <property type="match status" value="1"/>
</dbReference>
<dbReference type="AlphaFoldDB" id="A0A1J5HS75"/>
<dbReference type="Proteomes" id="UP000183758">
    <property type="component" value="Unassembled WGS sequence"/>
</dbReference>
<reference evidence="1 2" key="1">
    <citation type="journal article" date="2016" name="Environ. Microbiol.">
        <title>Genomic resolution of a cold subsurface aquifer community provides metabolic insights for novel microbes adapted to high CO concentrations.</title>
        <authorList>
            <person name="Probst A.J."/>
            <person name="Castelle C.J."/>
            <person name="Singh A."/>
            <person name="Brown C.T."/>
            <person name="Anantharaman K."/>
            <person name="Sharon I."/>
            <person name="Hug L.A."/>
            <person name="Burstein D."/>
            <person name="Emerson J.B."/>
            <person name="Thomas B.C."/>
            <person name="Banfield J.F."/>
        </authorList>
    </citation>
    <scope>NUCLEOTIDE SEQUENCE [LARGE SCALE GENOMIC DNA]</scope>
    <source>
        <strain evidence="1">CG2_30_33_16</strain>
    </source>
</reference>
<dbReference type="EMBL" id="MNZM01000077">
    <property type="protein sequence ID" value="OIP83703.1"/>
    <property type="molecule type" value="Genomic_DNA"/>
</dbReference>
<name>A0A1J5HS75_9BACT</name>
<comment type="caution">
    <text evidence="1">The sequence shown here is derived from an EMBL/GenBank/DDBJ whole genome shotgun (WGS) entry which is preliminary data.</text>
</comment>
<evidence type="ECO:0000313" key="2">
    <source>
        <dbReference type="Proteomes" id="UP000183758"/>
    </source>
</evidence>
<proteinExistence type="predicted"/>
<evidence type="ECO:0008006" key="3">
    <source>
        <dbReference type="Google" id="ProtNLM"/>
    </source>
</evidence>
<accession>A0A1J5HS75</accession>
<dbReference type="Pfam" id="PF13189">
    <property type="entry name" value="Cytidylate_kin2"/>
    <property type="match status" value="1"/>
</dbReference>
<gene>
    <name evidence="1" type="ORF">AUK04_03130</name>
</gene>
<sequence length="225" mass="26340">MKKLFQLISKNCFRFQPKLPVVFKTFNQPLPIITISRERGSGGKVIANMIVKKLGQPWRIYHKEIINEIAKETHLEKELINEVDEKRYRLVNKVIADTLGKNYLTLNSYYKHLLKILSTIGNRGYAVIVGRGVNFLSPSALKVRIICSMDQRIKWMMEYEKMTKKQAITDIEESDKNREEFTKTLFKHNVRKAHHYDLVIRTGKDMDLEDATNIIVSLAKKRFKI</sequence>